<organism evidence="2 3">
    <name type="scientific">Acinetobacter genomosp. 15BJ</name>
    <dbReference type="NCBI Taxonomy" id="106651"/>
    <lineage>
        <taxon>Bacteria</taxon>
        <taxon>Pseudomonadati</taxon>
        <taxon>Pseudomonadota</taxon>
        <taxon>Gammaproteobacteria</taxon>
        <taxon>Moraxellales</taxon>
        <taxon>Moraxellaceae</taxon>
        <taxon>Acinetobacter</taxon>
    </lineage>
</organism>
<evidence type="ECO:0000256" key="1">
    <source>
        <dbReference type="SAM" id="MobiDB-lite"/>
    </source>
</evidence>
<feature type="compositionally biased region" description="Basic and acidic residues" evidence="1">
    <location>
        <begin position="1"/>
        <end position="16"/>
    </location>
</feature>
<sequence>MSKEEKQSEALSERKTSSLAASGEENASQGSGASRTAMLRVRRSANITNVYLNARPCPIHGSYAASEEKKQSETLPMRTTSNFLLIAGAKHQTYRFSTHDSEIQSETFP</sequence>
<protein>
    <submittedName>
        <fullName evidence="2">Uncharacterized protein</fullName>
    </submittedName>
</protein>
<accession>A0ABT8URX0</accession>
<evidence type="ECO:0000313" key="3">
    <source>
        <dbReference type="Proteomes" id="UP001168902"/>
    </source>
</evidence>
<evidence type="ECO:0000313" key="2">
    <source>
        <dbReference type="EMBL" id="MDO3655784.1"/>
    </source>
</evidence>
<name>A0ABT8URX0_9GAMM</name>
<reference evidence="2 3" key="1">
    <citation type="submission" date="2023-07" db="EMBL/GenBank/DDBJ databases">
        <title>A novel proteolytic Acinetobacter species.</title>
        <authorList>
            <person name="Nemec A."/>
            <person name="Radolfova-Krizova L."/>
        </authorList>
    </citation>
    <scope>NUCLEOTIDE SEQUENCE [LARGE SCALE GENOMIC DNA]</scope>
    <source>
        <strain evidence="2 3">NIPH 1865</strain>
    </source>
</reference>
<gene>
    <name evidence="2" type="ORF">Q3V53_00925</name>
</gene>
<comment type="caution">
    <text evidence="2">The sequence shown here is derived from an EMBL/GenBank/DDBJ whole genome shotgun (WGS) entry which is preliminary data.</text>
</comment>
<feature type="compositionally biased region" description="Polar residues" evidence="1">
    <location>
        <begin position="17"/>
        <end position="34"/>
    </location>
</feature>
<proteinExistence type="predicted"/>
<dbReference type="EMBL" id="JAUMJH010000002">
    <property type="protein sequence ID" value="MDO3655784.1"/>
    <property type="molecule type" value="Genomic_DNA"/>
</dbReference>
<keyword evidence="3" id="KW-1185">Reference proteome</keyword>
<feature type="region of interest" description="Disordered" evidence="1">
    <location>
        <begin position="1"/>
        <end position="37"/>
    </location>
</feature>
<dbReference type="Proteomes" id="UP001168902">
    <property type="component" value="Unassembled WGS sequence"/>
</dbReference>